<feature type="binding site" evidence="7">
    <location>
        <position position="126"/>
    </location>
    <ligand>
        <name>FMN</name>
        <dbReference type="ChEBI" id="CHEBI:58210"/>
    </ligand>
</feature>
<feature type="binding site" evidence="7">
    <location>
        <position position="273"/>
    </location>
    <ligand>
        <name>FMN</name>
        <dbReference type="ChEBI" id="CHEBI:58210"/>
    </ligand>
</feature>
<accession>A0A4R1N7L4</accession>
<feature type="binding site" evidence="7">
    <location>
        <begin position="306"/>
        <end position="310"/>
    </location>
    <ligand>
        <name>FMN</name>
        <dbReference type="ChEBI" id="CHEBI:58210"/>
    </ligand>
</feature>
<evidence type="ECO:0000256" key="6">
    <source>
        <dbReference type="PIRSR" id="PIRSR000138-1"/>
    </source>
</evidence>
<dbReference type="InterPro" id="IPR008259">
    <property type="entry name" value="FMN_hydac_DH_AS"/>
</dbReference>
<dbReference type="InterPro" id="IPR037396">
    <property type="entry name" value="FMN_HAD"/>
</dbReference>
<evidence type="ECO:0000313" key="9">
    <source>
        <dbReference type="EMBL" id="TCL03173.1"/>
    </source>
</evidence>
<evidence type="ECO:0000313" key="10">
    <source>
        <dbReference type="Proteomes" id="UP000294555"/>
    </source>
</evidence>
<dbReference type="Proteomes" id="UP000294555">
    <property type="component" value="Unassembled WGS sequence"/>
</dbReference>
<feature type="domain" description="FMN hydroxy acid dehydrogenase" evidence="8">
    <location>
        <begin position="1"/>
        <end position="380"/>
    </location>
</feature>
<dbReference type="OrthoDB" id="9770452at2"/>
<protein>
    <submittedName>
        <fullName evidence="9">(S)-mandelate dehydrogenase</fullName>
    </submittedName>
</protein>
<evidence type="ECO:0000256" key="7">
    <source>
        <dbReference type="PIRSR" id="PIRSR000138-2"/>
    </source>
</evidence>
<evidence type="ECO:0000256" key="1">
    <source>
        <dbReference type="ARBA" id="ARBA00001917"/>
    </source>
</evidence>
<dbReference type="CDD" id="cd02809">
    <property type="entry name" value="alpha_hydroxyacid_oxid_FMN"/>
    <property type="match status" value="1"/>
</dbReference>
<dbReference type="InterPro" id="IPR013785">
    <property type="entry name" value="Aldolase_TIM"/>
</dbReference>
<dbReference type="FunFam" id="3.20.20.70:FF:000029">
    <property type="entry name" value="L-lactate dehydrogenase"/>
    <property type="match status" value="1"/>
</dbReference>
<feature type="binding site" evidence="7">
    <location>
        <begin position="76"/>
        <end position="78"/>
    </location>
    <ligand>
        <name>FMN</name>
        <dbReference type="ChEBI" id="CHEBI:58210"/>
    </ligand>
</feature>
<comment type="cofactor">
    <cofactor evidence="1">
        <name>FMN</name>
        <dbReference type="ChEBI" id="CHEBI:58210"/>
    </cofactor>
</comment>
<feature type="binding site" evidence="7">
    <location>
        <position position="251"/>
    </location>
    <ligand>
        <name>FMN</name>
        <dbReference type="ChEBI" id="CHEBI:58210"/>
    </ligand>
</feature>
<name>A0A4R1N7L4_9GAMM</name>
<sequence length="380" mass="41350">MIVSLEDYRRRAKKTLPAFAFDYVDGGADDERTLADNREVFARWQFVAPMLRDAKTRSLAVQLGDTALAAPFLIAPTGYNGMLRYRADRMLAQAAGRAGIAWIQSTVSTASLEEMAGGRPGAHWFQLYVLKDPNVTVDLLQRAKAAGCTSLVVSVDAVHFGNRERDKRHYRKPMKLSAASYLNVARHPGWVLRTLVPGGMPGFGNLKPYLPPQYRRGVGGATYFAQQMDEALDWQTLAWIRSLWQGEFYVKGILTVEDARAAMAMGADGVILSNHGGRQLDGSVSPLSVLPAVRSACGTEARILIDSGIRRGTDIVKALALGANAVLVGRPMLYAVAADGEAGVDGAITLLTQEIDRTLAQLGCRSLAELGPHLLRRREN</sequence>
<feature type="binding site" evidence="7">
    <location>
        <position position="105"/>
    </location>
    <ligand>
        <name>FMN</name>
        <dbReference type="ChEBI" id="CHEBI:58210"/>
    </ligand>
</feature>
<proteinExistence type="inferred from homology"/>
<feature type="binding site" evidence="7">
    <location>
        <position position="275"/>
    </location>
    <ligand>
        <name>glyoxylate</name>
        <dbReference type="ChEBI" id="CHEBI:36655"/>
    </ligand>
</feature>
<feature type="binding site" evidence="7">
    <location>
        <begin position="329"/>
        <end position="330"/>
    </location>
    <ligand>
        <name>FMN</name>
        <dbReference type="ChEBI" id="CHEBI:58210"/>
    </ligand>
</feature>
<dbReference type="Gene3D" id="3.20.20.70">
    <property type="entry name" value="Aldolase class I"/>
    <property type="match status" value="1"/>
</dbReference>
<feature type="active site" description="Proton acceptor" evidence="6">
    <location>
        <position position="275"/>
    </location>
</feature>
<dbReference type="EMBL" id="SJOI01000001">
    <property type="protein sequence ID" value="TCL03173.1"/>
    <property type="molecule type" value="Genomic_DNA"/>
</dbReference>
<dbReference type="PROSITE" id="PS51349">
    <property type="entry name" value="FMN_HYDROXY_ACID_DH_2"/>
    <property type="match status" value="1"/>
</dbReference>
<dbReference type="GO" id="GO:0010181">
    <property type="term" value="F:FMN binding"/>
    <property type="evidence" value="ECO:0007669"/>
    <property type="project" value="InterPro"/>
</dbReference>
<feature type="binding site" evidence="7">
    <location>
        <position position="23"/>
    </location>
    <ligand>
        <name>glyoxylate</name>
        <dbReference type="ChEBI" id="CHEBI:36655"/>
    </ligand>
</feature>
<dbReference type="InterPro" id="IPR000262">
    <property type="entry name" value="FMN-dep_DH"/>
</dbReference>
<dbReference type="RefSeq" id="WP_132922068.1">
    <property type="nucleotide sequence ID" value="NZ_SJOI01000001.1"/>
</dbReference>
<gene>
    <name evidence="9" type="ORF">EZJ58_1224</name>
</gene>
<evidence type="ECO:0000259" key="8">
    <source>
        <dbReference type="PROSITE" id="PS51349"/>
    </source>
</evidence>
<feature type="binding site" evidence="7">
    <location>
        <position position="128"/>
    </location>
    <ligand>
        <name>glyoxylate</name>
        <dbReference type="ChEBI" id="CHEBI:36655"/>
    </ligand>
</feature>
<feature type="binding site" evidence="7">
    <location>
        <position position="278"/>
    </location>
    <ligand>
        <name>glyoxylate</name>
        <dbReference type="ChEBI" id="CHEBI:36655"/>
    </ligand>
</feature>
<evidence type="ECO:0000256" key="2">
    <source>
        <dbReference type="ARBA" id="ARBA00022630"/>
    </source>
</evidence>
<dbReference type="SUPFAM" id="SSF51395">
    <property type="entry name" value="FMN-linked oxidoreductases"/>
    <property type="match status" value="1"/>
</dbReference>
<dbReference type="PANTHER" id="PTHR10578">
    <property type="entry name" value="S -2-HYDROXY-ACID OXIDASE-RELATED"/>
    <property type="match status" value="1"/>
</dbReference>
<dbReference type="InterPro" id="IPR012133">
    <property type="entry name" value="Alpha-hydoxy_acid_DH_FMN"/>
</dbReference>
<organism evidence="9 10">
    <name type="scientific">Sodalis ligni</name>
    <dbReference type="NCBI Taxonomy" id="2697027"/>
    <lineage>
        <taxon>Bacteria</taxon>
        <taxon>Pseudomonadati</taxon>
        <taxon>Pseudomonadota</taxon>
        <taxon>Gammaproteobacteria</taxon>
        <taxon>Enterobacterales</taxon>
        <taxon>Bruguierivoracaceae</taxon>
        <taxon>Sodalis</taxon>
    </lineage>
</organism>
<comment type="similarity">
    <text evidence="5">Belongs to the FMN-dependent alpha-hydroxy acid dehydrogenase family.</text>
</comment>
<evidence type="ECO:0000256" key="4">
    <source>
        <dbReference type="ARBA" id="ARBA00023002"/>
    </source>
</evidence>
<dbReference type="GO" id="GO:0016614">
    <property type="term" value="F:oxidoreductase activity, acting on CH-OH group of donors"/>
    <property type="evidence" value="ECO:0007669"/>
    <property type="project" value="UniProtKB-ARBA"/>
</dbReference>
<feature type="binding site" evidence="7">
    <location>
        <position position="163"/>
    </location>
    <ligand>
        <name>glyoxylate</name>
        <dbReference type="ChEBI" id="CHEBI:36655"/>
    </ligand>
</feature>
<keyword evidence="2 7" id="KW-0285">Flavoprotein</keyword>
<dbReference type="PANTHER" id="PTHR10578:SF107">
    <property type="entry name" value="2-HYDROXYACID OXIDASE 1"/>
    <property type="match status" value="1"/>
</dbReference>
<keyword evidence="3 7" id="KW-0288">FMN</keyword>
<dbReference type="AlphaFoldDB" id="A0A4R1N7L4"/>
<dbReference type="Pfam" id="PF01070">
    <property type="entry name" value="FMN_dh"/>
    <property type="match status" value="1"/>
</dbReference>
<evidence type="ECO:0000256" key="5">
    <source>
        <dbReference type="ARBA" id="ARBA00024042"/>
    </source>
</evidence>
<evidence type="ECO:0000256" key="3">
    <source>
        <dbReference type="ARBA" id="ARBA00022643"/>
    </source>
</evidence>
<reference evidence="9 10" key="1">
    <citation type="submission" date="2019-02" db="EMBL/GenBank/DDBJ databases">
        <title>Investigation of anaerobic lignin degradation for improved lignocellulosic biofuels.</title>
        <authorList>
            <person name="Deangelis K."/>
        </authorList>
    </citation>
    <scope>NUCLEOTIDE SEQUENCE [LARGE SCALE GENOMIC DNA]</scope>
    <source>
        <strain evidence="9 10">159R</strain>
    </source>
</reference>
<keyword evidence="10" id="KW-1185">Reference proteome</keyword>
<dbReference type="PROSITE" id="PS00557">
    <property type="entry name" value="FMN_HYDROXY_ACID_DH_1"/>
    <property type="match status" value="1"/>
</dbReference>
<dbReference type="PIRSF" id="PIRSF000138">
    <property type="entry name" value="Al-hdrx_acd_dh"/>
    <property type="match status" value="1"/>
</dbReference>
<comment type="caution">
    <text evidence="9">The sequence shown here is derived from an EMBL/GenBank/DDBJ whole genome shotgun (WGS) entry which is preliminary data.</text>
</comment>
<keyword evidence="4" id="KW-0560">Oxidoreductase</keyword>